<proteinExistence type="predicted"/>
<feature type="transmembrane region" description="Helical" evidence="1">
    <location>
        <begin position="12"/>
        <end position="27"/>
    </location>
</feature>
<dbReference type="EMBL" id="QNRX01000010">
    <property type="protein sequence ID" value="RBP63268.1"/>
    <property type="molecule type" value="Genomic_DNA"/>
</dbReference>
<dbReference type="InterPro" id="IPR012651">
    <property type="entry name" value="Thia_Transptr_ThiT"/>
</dbReference>
<keyword evidence="1" id="KW-1133">Transmembrane helix</keyword>
<dbReference type="RefSeq" id="WP_113920790.1">
    <property type="nucleotide sequence ID" value="NZ_QNRX01000010.1"/>
</dbReference>
<feature type="transmembrane region" description="Helical" evidence="1">
    <location>
        <begin position="64"/>
        <end position="82"/>
    </location>
</feature>
<feature type="transmembrane region" description="Helical" evidence="1">
    <location>
        <begin position="112"/>
        <end position="129"/>
    </location>
</feature>
<name>A0A366I669_9FIRM</name>
<evidence type="ECO:0000313" key="3">
    <source>
        <dbReference type="Proteomes" id="UP000253490"/>
    </source>
</evidence>
<dbReference type="GO" id="GO:0015234">
    <property type="term" value="F:thiamine transmembrane transporter activity"/>
    <property type="evidence" value="ECO:0007669"/>
    <property type="project" value="InterPro"/>
</dbReference>
<gene>
    <name evidence="2" type="ORF">DES36_11010</name>
</gene>
<keyword evidence="1" id="KW-0472">Membrane</keyword>
<dbReference type="Pfam" id="PF09515">
    <property type="entry name" value="Thia_YuaJ"/>
    <property type="match status" value="1"/>
</dbReference>
<sequence length="207" mass="22487">MLQSFFESMQGQIFVVVLIVLAFALIFKLSKKGDNNIKALTYSAIAVAVAYVLNQITLFRMPQGGSITPFSMLFIVMIGYYFGVRQGILAGVAFGLLDLLINPYVIHPVQMLMDYLLAFGSLGMGAVLAKRGIIPTYLLGVLGRLVCSVLSGVIFFASYAPEGQGAFMYSTIYNGSYMGAEALLTCILLAIPTVRNAINEVKNKVVR</sequence>
<dbReference type="NCBIfam" id="TIGR02357">
    <property type="entry name" value="ECF_ThiT_YuaJ"/>
    <property type="match status" value="1"/>
</dbReference>
<evidence type="ECO:0000256" key="1">
    <source>
        <dbReference type="SAM" id="Phobius"/>
    </source>
</evidence>
<feature type="transmembrane region" description="Helical" evidence="1">
    <location>
        <begin position="177"/>
        <end position="198"/>
    </location>
</feature>
<reference evidence="2 3" key="1">
    <citation type="submission" date="2018-06" db="EMBL/GenBank/DDBJ databases">
        <title>Genomic Encyclopedia of Type Strains, Phase IV (KMG-IV): sequencing the most valuable type-strain genomes for metagenomic binning, comparative biology and taxonomic classification.</title>
        <authorList>
            <person name="Goeker M."/>
        </authorList>
    </citation>
    <scope>NUCLEOTIDE SEQUENCE [LARGE SCALE GENOMIC DNA]</scope>
    <source>
        <strain evidence="2 3">DSM 22112</strain>
    </source>
</reference>
<organism evidence="2 3">
    <name type="scientific">Alkalibaculum bacchi</name>
    <dbReference type="NCBI Taxonomy" id="645887"/>
    <lineage>
        <taxon>Bacteria</taxon>
        <taxon>Bacillati</taxon>
        <taxon>Bacillota</taxon>
        <taxon>Clostridia</taxon>
        <taxon>Eubacteriales</taxon>
        <taxon>Eubacteriaceae</taxon>
        <taxon>Alkalibaculum</taxon>
    </lineage>
</organism>
<dbReference type="Gene3D" id="1.10.1760.20">
    <property type="match status" value="1"/>
</dbReference>
<protein>
    <submittedName>
        <fullName evidence="2">Thiamine transporter</fullName>
    </submittedName>
</protein>
<dbReference type="Proteomes" id="UP000253490">
    <property type="component" value="Unassembled WGS sequence"/>
</dbReference>
<evidence type="ECO:0000313" key="2">
    <source>
        <dbReference type="EMBL" id="RBP63268.1"/>
    </source>
</evidence>
<feature type="transmembrane region" description="Helical" evidence="1">
    <location>
        <begin position="136"/>
        <end position="157"/>
    </location>
</feature>
<feature type="transmembrane region" description="Helical" evidence="1">
    <location>
        <begin position="89"/>
        <end position="106"/>
    </location>
</feature>
<comment type="caution">
    <text evidence="2">The sequence shown here is derived from an EMBL/GenBank/DDBJ whole genome shotgun (WGS) entry which is preliminary data.</text>
</comment>
<accession>A0A366I669</accession>
<keyword evidence="3" id="KW-1185">Reference proteome</keyword>
<dbReference type="GO" id="GO:0005886">
    <property type="term" value="C:plasma membrane"/>
    <property type="evidence" value="ECO:0007669"/>
    <property type="project" value="InterPro"/>
</dbReference>
<keyword evidence="1" id="KW-0812">Transmembrane</keyword>
<dbReference type="OrthoDB" id="9795813at2"/>
<feature type="transmembrane region" description="Helical" evidence="1">
    <location>
        <begin position="39"/>
        <end position="58"/>
    </location>
</feature>
<dbReference type="AlphaFoldDB" id="A0A366I669"/>